<organism evidence="3 4">
    <name type="scientific">Conoideocrella luteorostrata</name>
    <dbReference type="NCBI Taxonomy" id="1105319"/>
    <lineage>
        <taxon>Eukaryota</taxon>
        <taxon>Fungi</taxon>
        <taxon>Dikarya</taxon>
        <taxon>Ascomycota</taxon>
        <taxon>Pezizomycotina</taxon>
        <taxon>Sordariomycetes</taxon>
        <taxon>Hypocreomycetidae</taxon>
        <taxon>Hypocreales</taxon>
        <taxon>Clavicipitaceae</taxon>
        <taxon>Conoideocrella</taxon>
    </lineage>
</organism>
<keyword evidence="2" id="KW-0732">Signal</keyword>
<gene>
    <name evidence="3" type="ORF">QQS21_004498</name>
</gene>
<protein>
    <recommendedName>
        <fullName evidence="2">Hydrophobin</fullName>
    </recommendedName>
</protein>
<evidence type="ECO:0000256" key="1">
    <source>
        <dbReference type="ARBA" id="ARBA00023157"/>
    </source>
</evidence>
<evidence type="ECO:0000313" key="4">
    <source>
        <dbReference type="Proteomes" id="UP001251528"/>
    </source>
</evidence>
<name>A0AAJ0G1I4_9HYPO</name>
<comment type="subcellular location">
    <subcellularLocation>
        <location evidence="2">Secreted</location>
        <location evidence="2">Cell wall</location>
    </subcellularLocation>
</comment>
<evidence type="ECO:0000313" key="3">
    <source>
        <dbReference type="EMBL" id="KAK2601907.1"/>
    </source>
</evidence>
<reference evidence="3" key="1">
    <citation type="submission" date="2023-06" db="EMBL/GenBank/DDBJ databases">
        <title>Conoideocrella luteorostrata (Hypocreales: Clavicipitaceae), a potential biocontrol fungus for elongate hemlock scale in United States Christmas tree production areas.</title>
        <authorList>
            <person name="Barrett H."/>
            <person name="Lovett B."/>
            <person name="Macias A.M."/>
            <person name="Stajich J.E."/>
            <person name="Kasson M.T."/>
        </authorList>
    </citation>
    <scope>NUCLEOTIDE SEQUENCE</scope>
    <source>
        <strain evidence="3">ARSEF 14590</strain>
    </source>
</reference>
<sequence length="111" mass="11621">MFKSIILTLAAVACAYAIPTNWEGHDTVSQGDTCGNGNKVHCCDSETAKQLTGQGVIPITADLQDLLGQCNEVIPILSGLIGKTQCQQQTICCGETQQNGVANLGCTPINL</sequence>
<dbReference type="SMART" id="SM00075">
    <property type="entry name" value="HYDRO"/>
    <property type="match status" value="1"/>
</dbReference>
<dbReference type="Proteomes" id="UP001251528">
    <property type="component" value="Unassembled WGS sequence"/>
</dbReference>
<keyword evidence="1 2" id="KW-1015">Disulfide bond</keyword>
<keyword evidence="2" id="KW-0134">Cell wall</keyword>
<feature type="chain" id="PRO_5042316370" description="Hydrophobin" evidence="2">
    <location>
        <begin position="18"/>
        <end position="111"/>
    </location>
</feature>
<dbReference type="Pfam" id="PF01185">
    <property type="entry name" value="Hydrophobin"/>
    <property type="match status" value="1"/>
</dbReference>
<evidence type="ECO:0000256" key="2">
    <source>
        <dbReference type="RuleBase" id="RU365009"/>
    </source>
</evidence>
<dbReference type="AlphaFoldDB" id="A0AAJ0G1I4"/>
<keyword evidence="2" id="KW-0964">Secreted</keyword>
<comment type="caution">
    <text evidence="3">The sequence shown here is derived from an EMBL/GenBank/DDBJ whole genome shotgun (WGS) entry which is preliminary data.</text>
</comment>
<dbReference type="CDD" id="cd23507">
    <property type="entry name" value="hydrophobin_I"/>
    <property type="match status" value="1"/>
</dbReference>
<dbReference type="InterPro" id="IPR001338">
    <property type="entry name" value="Class_I_Hydrophobin"/>
</dbReference>
<dbReference type="GO" id="GO:0005199">
    <property type="term" value="F:structural constituent of cell wall"/>
    <property type="evidence" value="ECO:0007669"/>
    <property type="project" value="InterPro"/>
</dbReference>
<feature type="signal peptide" evidence="2">
    <location>
        <begin position="1"/>
        <end position="17"/>
    </location>
</feature>
<dbReference type="EMBL" id="JASWJB010000067">
    <property type="protein sequence ID" value="KAK2601907.1"/>
    <property type="molecule type" value="Genomic_DNA"/>
</dbReference>
<dbReference type="GO" id="GO:0009277">
    <property type="term" value="C:fungal-type cell wall"/>
    <property type="evidence" value="ECO:0007669"/>
    <property type="project" value="InterPro"/>
</dbReference>
<comment type="similarity">
    <text evidence="2">Belongs to the fungal hydrophobin family.</text>
</comment>
<accession>A0AAJ0G1I4</accession>
<proteinExistence type="inferred from homology"/>
<keyword evidence="4" id="KW-1185">Reference proteome</keyword>